<evidence type="ECO:0000256" key="4">
    <source>
        <dbReference type="ARBA" id="ARBA00022927"/>
    </source>
</evidence>
<dbReference type="SUPFAM" id="SSF48464">
    <property type="entry name" value="ENTH/VHS domain"/>
    <property type="match status" value="2"/>
</dbReference>
<dbReference type="Pfam" id="PF03127">
    <property type="entry name" value="GAT"/>
    <property type="match status" value="1"/>
</dbReference>
<keyword evidence="3" id="KW-0813">Transport</keyword>
<evidence type="ECO:0000259" key="7">
    <source>
        <dbReference type="PROSITE" id="PS50179"/>
    </source>
</evidence>
<dbReference type="CDD" id="cd14231">
    <property type="entry name" value="GAT_GGA-like_plant"/>
    <property type="match status" value="1"/>
</dbReference>
<feature type="compositionally biased region" description="Low complexity" evidence="6">
    <location>
        <begin position="716"/>
        <end position="725"/>
    </location>
</feature>
<comment type="similarity">
    <text evidence="2">Belongs to the TOM1 family.</text>
</comment>
<feature type="region of interest" description="Disordered" evidence="6">
    <location>
        <begin position="710"/>
        <end position="734"/>
    </location>
</feature>
<dbReference type="EMBL" id="JBBNAE010000008">
    <property type="protein sequence ID" value="KAK9102709.1"/>
    <property type="molecule type" value="Genomic_DNA"/>
</dbReference>
<dbReference type="SUPFAM" id="SSF89009">
    <property type="entry name" value="GAT-like domain"/>
    <property type="match status" value="1"/>
</dbReference>
<name>A0AAP0F0J9_9MAGN</name>
<proteinExistence type="inferred from homology"/>
<accession>A0AAP0F0J9</accession>
<feature type="region of interest" description="Disordered" evidence="6">
    <location>
        <begin position="401"/>
        <end position="428"/>
    </location>
</feature>
<dbReference type="InterPro" id="IPR002014">
    <property type="entry name" value="VHS_dom"/>
</dbReference>
<organism evidence="9 10">
    <name type="scientific">Stephania japonica</name>
    <dbReference type="NCBI Taxonomy" id="461633"/>
    <lineage>
        <taxon>Eukaryota</taxon>
        <taxon>Viridiplantae</taxon>
        <taxon>Streptophyta</taxon>
        <taxon>Embryophyta</taxon>
        <taxon>Tracheophyta</taxon>
        <taxon>Spermatophyta</taxon>
        <taxon>Magnoliopsida</taxon>
        <taxon>Ranunculales</taxon>
        <taxon>Menispermaceae</taxon>
        <taxon>Menispermoideae</taxon>
        <taxon>Cissampelideae</taxon>
        <taxon>Stephania</taxon>
    </lineage>
</organism>
<dbReference type="InterPro" id="IPR004152">
    <property type="entry name" value="GAT_dom"/>
</dbReference>
<evidence type="ECO:0000256" key="1">
    <source>
        <dbReference type="ARBA" id="ARBA00004170"/>
    </source>
</evidence>
<evidence type="ECO:0000259" key="8">
    <source>
        <dbReference type="PROSITE" id="PS50909"/>
    </source>
</evidence>
<feature type="compositionally biased region" description="Low complexity" evidence="6">
    <location>
        <begin position="416"/>
        <end position="428"/>
    </location>
</feature>
<evidence type="ECO:0000313" key="10">
    <source>
        <dbReference type="Proteomes" id="UP001417504"/>
    </source>
</evidence>
<evidence type="ECO:0000313" key="9">
    <source>
        <dbReference type="EMBL" id="KAK9102709.1"/>
    </source>
</evidence>
<dbReference type="SMART" id="SM00288">
    <property type="entry name" value="VHS"/>
    <property type="match status" value="1"/>
</dbReference>
<dbReference type="Gene3D" id="1.20.58.160">
    <property type="match status" value="1"/>
</dbReference>
<dbReference type="GO" id="GO:0005737">
    <property type="term" value="C:cytoplasm"/>
    <property type="evidence" value="ECO:0007669"/>
    <property type="project" value="UniProtKB-ARBA"/>
</dbReference>
<evidence type="ECO:0000256" key="3">
    <source>
        <dbReference type="ARBA" id="ARBA00022448"/>
    </source>
</evidence>
<dbReference type="GO" id="GO:0016020">
    <property type="term" value="C:membrane"/>
    <property type="evidence" value="ECO:0007669"/>
    <property type="project" value="UniProtKB-SubCell"/>
</dbReference>
<keyword evidence="4" id="KW-0653">Protein transport</keyword>
<feature type="domain" description="GAT" evidence="8">
    <location>
        <begin position="293"/>
        <end position="381"/>
    </location>
</feature>
<dbReference type="InterPro" id="IPR008942">
    <property type="entry name" value="ENTH_VHS"/>
</dbReference>
<keyword evidence="10" id="KW-1185">Reference proteome</keyword>
<dbReference type="GO" id="GO:0035091">
    <property type="term" value="F:phosphatidylinositol binding"/>
    <property type="evidence" value="ECO:0007669"/>
    <property type="project" value="InterPro"/>
</dbReference>
<sequence length="762" mass="83298">MVSSLVDRATSDMLIGPDWAMNIEICDILNHDPGQAKDVVKGLKKRLGSRNPKVQLLALTTREEACELPPIKGMNIRNTHMGNLQSQFMDDVVVLLEDSGTNLWYPIEIGSAWYLWHIVTNGIMIRLDAWKHEFLEEEDSPITLHNAEQTCDCKAKSGWSRHFEAKLPRRLPRKLLETVIKNCGDIVHMHVAEKDILHEMVRIVKKKPDLHVKEKVLTLIDTWQEAFGGPRARYPQYYAAYQELLRAGAVFPQRSERSAPIFTPPQTQPLSSYPPNMHNPGRQDSLESSDDTDHPTLSLTEIQNARGIMDVLAEMLSAIDPASKEGLKQDVVVDLVEQCRMYKQRVVHLVNKTSDESLLCQGLALNDDLQRVLAKHEAIASGTSTSIRADTPKTTLQSLVDVDDSTGDKDHGKQPVASASSSTSTVNQPVQLLVPVPPSNGSVVSSASVGPKIDLLSGDDYDNSLALVPVGEPQPASPVSQNNVLALSDMFSQTSPAADSFGPHSAYPGVQQQQMLQPIQTGIHSNGSVSGMGLPGSPFNHGNHTAAWNGQITQPLSPQQQQPMYGMGAQSSNGAFPPPPWEVQSTDNNQVMGTPNQPMQVTQVLVTHAQPTQGGLNPMGNEVVGMYIQPITTGHLAAMQTQQPMMGMLPQQMHGGQMMGMHPQPIHGGQLVPAQAYYPLQSNQMMGYGYGQQPGAQFLEQRMSGLAIQDPSGLRSSSYQMSSTSYVPMNKPAKPEDKLFGDLVDMAKLKPKKALPDRAGSM</sequence>
<comment type="caution">
    <text evidence="9">The sequence shown here is derived from an EMBL/GenBank/DDBJ whole genome shotgun (WGS) entry which is preliminary data.</text>
</comment>
<dbReference type="InterPro" id="IPR038425">
    <property type="entry name" value="GAT_sf"/>
</dbReference>
<keyword evidence="5" id="KW-0472">Membrane</keyword>
<dbReference type="CDD" id="cd03561">
    <property type="entry name" value="VHS"/>
    <property type="match status" value="1"/>
</dbReference>
<protein>
    <submittedName>
        <fullName evidence="9">Uncharacterized protein</fullName>
    </submittedName>
</protein>
<dbReference type="PANTHER" id="PTHR45898">
    <property type="entry name" value="TOM1-LIKE PROTEIN"/>
    <property type="match status" value="1"/>
</dbReference>
<reference evidence="9 10" key="1">
    <citation type="submission" date="2024-01" db="EMBL/GenBank/DDBJ databases">
        <title>Genome assemblies of Stephania.</title>
        <authorList>
            <person name="Yang L."/>
        </authorList>
    </citation>
    <scope>NUCLEOTIDE SEQUENCE [LARGE SCALE GENOMIC DNA]</scope>
    <source>
        <strain evidence="9">QJT</strain>
        <tissue evidence="9">Leaf</tissue>
    </source>
</reference>
<feature type="domain" description="VHS" evidence="7">
    <location>
        <begin position="9"/>
        <end position="252"/>
    </location>
</feature>
<dbReference type="GO" id="GO:0043130">
    <property type="term" value="F:ubiquitin binding"/>
    <property type="evidence" value="ECO:0007669"/>
    <property type="project" value="InterPro"/>
</dbReference>
<feature type="region of interest" description="Disordered" evidence="6">
    <location>
        <begin position="259"/>
        <end position="296"/>
    </location>
</feature>
<dbReference type="PANTHER" id="PTHR45898:SF4">
    <property type="entry name" value="TARGET OF MYB PROTEIN 1"/>
    <property type="match status" value="1"/>
</dbReference>
<evidence type="ECO:0000256" key="5">
    <source>
        <dbReference type="ARBA" id="ARBA00023136"/>
    </source>
</evidence>
<evidence type="ECO:0000256" key="6">
    <source>
        <dbReference type="SAM" id="MobiDB-lite"/>
    </source>
</evidence>
<dbReference type="InterPro" id="IPR044836">
    <property type="entry name" value="TOL_plant"/>
</dbReference>
<evidence type="ECO:0000256" key="2">
    <source>
        <dbReference type="ARBA" id="ARBA00007708"/>
    </source>
</evidence>
<dbReference type="Proteomes" id="UP001417504">
    <property type="component" value="Unassembled WGS sequence"/>
</dbReference>
<gene>
    <name evidence="9" type="ORF">Sjap_019963</name>
</gene>
<dbReference type="PROSITE" id="PS50179">
    <property type="entry name" value="VHS"/>
    <property type="match status" value="1"/>
</dbReference>
<dbReference type="Gene3D" id="1.25.40.90">
    <property type="match status" value="2"/>
</dbReference>
<dbReference type="AlphaFoldDB" id="A0AAP0F0J9"/>
<dbReference type="PROSITE" id="PS50909">
    <property type="entry name" value="GAT"/>
    <property type="match status" value="1"/>
</dbReference>
<comment type="subcellular location">
    <subcellularLocation>
        <location evidence="1">Membrane</location>
        <topology evidence="1">Peripheral membrane protein</topology>
    </subcellularLocation>
</comment>
<dbReference type="Pfam" id="PF00790">
    <property type="entry name" value="VHS"/>
    <property type="match status" value="2"/>
</dbReference>
<dbReference type="GO" id="GO:0043328">
    <property type="term" value="P:protein transport to vacuole involved in ubiquitin-dependent protein catabolic process via the multivesicular body sorting pathway"/>
    <property type="evidence" value="ECO:0007669"/>
    <property type="project" value="InterPro"/>
</dbReference>